<dbReference type="AlphaFoldDB" id="A0AAE9YWF1"/>
<evidence type="ECO:0000313" key="3">
    <source>
        <dbReference type="Proteomes" id="UP000032568"/>
    </source>
</evidence>
<keyword evidence="1" id="KW-0812">Transmembrane</keyword>
<keyword evidence="1" id="KW-0472">Membrane</keyword>
<reference evidence="2 3" key="2">
    <citation type="journal article" date="2022" name="Mar. Drugs">
        <title>Bioassay-Guided Fractionation Leads to the Detection of Cholic Acid Generated by the Rare Thalassomonas sp.</title>
        <authorList>
            <person name="Pheiffer F."/>
            <person name="Schneider Y.K."/>
            <person name="Hansen E.H."/>
            <person name="Andersen J.H."/>
            <person name="Isaksson J."/>
            <person name="Busche T."/>
            <person name="R C."/>
            <person name="Kalinowski J."/>
            <person name="Zyl L.V."/>
            <person name="Trindade M."/>
        </authorList>
    </citation>
    <scope>NUCLEOTIDE SEQUENCE [LARGE SCALE GENOMIC DNA]</scope>
    <source>
        <strain evidence="2 3">A5K-106</strain>
    </source>
</reference>
<reference evidence="2 3" key="1">
    <citation type="journal article" date="2015" name="Genome Announc.">
        <title>Draft Genome Sequences of Marine Isolates of Thalassomonas viridans and Thalassomonas actiniarum.</title>
        <authorList>
            <person name="Olonade I."/>
            <person name="van Zyl L.J."/>
            <person name="Trindade M."/>
        </authorList>
    </citation>
    <scope>NUCLEOTIDE SEQUENCE [LARGE SCALE GENOMIC DNA]</scope>
    <source>
        <strain evidence="2 3">A5K-106</strain>
    </source>
</reference>
<organism evidence="2 3">
    <name type="scientific">Thalassomonas actiniarum</name>
    <dbReference type="NCBI Taxonomy" id="485447"/>
    <lineage>
        <taxon>Bacteria</taxon>
        <taxon>Pseudomonadati</taxon>
        <taxon>Pseudomonadota</taxon>
        <taxon>Gammaproteobacteria</taxon>
        <taxon>Alteromonadales</taxon>
        <taxon>Colwelliaceae</taxon>
        <taxon>Thalassomonas</taxon>
    </lineage>
</organism>
<dbReference type="Proteomes" id="UP000032568">
    <property type="component" value="Chromosome"/>
</dbReference>
<evidence type="ECO:0000256" key="1">
    <source>
        <dbReference type="SAM" id="Phobius"/>
    </source>
</evidence>
<dbReference type="EMBL" id="CP059735">
    <property type="protein sequence ID" value="WDE01614.1"/>
    <property type="molecule type" value="Genomic_DNA"/>
</dbReference>
<dbReference type="InterPro" id="IPR025566">
    <property type="entry name" value="DUF4331"/>
</dbReference>
<name>A0AAE9YWF1_9GAMM</name>
<proteinExistence type="predicted"/>
<evidence type="ECO:0000313" key="2">
    <source>
        <dbReference type="EMBL" id="WDE01614.1"/>
    </source>
</evidence>
<gene>
    <name evidence="2" type="ORF">SG35_013915</name>
</gene>
<sequence length="546" mass="57989">MKTFYSSLSRGIAFGAFAGAVVAGALISNGFIVGQVQASSHREAPNISRFPTLDSTDFFAFNSYETGREDYVTLIANYIPLQDAYGGPNYFAMDKDAVYNIHIDNDGDAIEDITFAFRFNNALPSAPSSNGQGLALTIGDEDNPKTVAVPLKNIGAISFADQSAANFIESYQLSIRYGEKGKSTPLTNPENSQDFFYKPLDYIGFKTFGAAGGYQAYAEQFIYPLDIPGCDGAAKVFVGQRKDPFVVNLGKIFDLVNFVPVEGDSAPGTGDGGGFPGGITQSADNDDLIDKNVTSLAIEVPKSCLTGEGNGSIGAWTSAGMPQVRILNPRATFARPDISGGAKTQVSRLGAPLVNELVIGLKDKDRFSSAKPKNDGQFVDYVTHPSLAELLNILFKDAVNQTLGTDIATLAPTNFPRNDLVTAFLTGFFGVNQLAEITPSEMLRLNTQIPSIAASEQSPLGVIDGDLSGFPNGRRPGDDVVDIALRVIMGRLCYPIDVNGTAVELGLCTPSDASVGLVPFTDGAPGHAGMMKTRFPYLAEPVPGSK</sequence>
<protein>
    <submittedName>
        <fullName evidence="2">DUF4331 domain-containing protein</fullName>
    </submittedName>
</protein>
<keyword evidence="1" id="KW-1133">Transmembrane helix</keyword>
<keyword evidence="3" id="KW-1185">Reference proteome</keyword>
<dbReference type="RefSeq" id="WP_044832797.1">
    <property type="nucleotide sequence ID" value="NZ_CP059735.1"/>
</dbReference>
<dbReference type="KEGG" id="tact:SG35_013915"/>
<accession>A0AAE9YWF1</accession>
<feature type="transmembrane region" description="Helical" evidence="1">
    <location>
        <begin position="12"/>
        <end position="32"/>
    </location>
</feature>
<dbReference type="Pfam" id="PF14224">
    <property type="entry name" value="DUF4331"/>
    <property type="match status" value="1"/>
</dbReference>